<keyword evidence="4" id="KW-1185">Reference proteome</keyword>
<feature type="compositionally biased region" description="Basic and acidic residues" evidence="1">
    <location>
        <begin position="27"/>
        <end position="36"/>
    </location>
</feature>
<protein>
    <recommendedName>
        <fullName evidence="2">DUF6895 domain-containing protein</fullName>
    </recommendedName>
</protein>
<dbReference type="AlphaFoldDB" id="A0A7H0INH7"/>
<organism evidence="3 4">
    <name type="scientific">Streptomyces roseirectus</name>
    <dbReference type="NCBI Taxonomy" id="2768066"/>
    <lineage>
        <taxon>Bacteria</taxon>
        <taxon>Bacillati</taxon>
        <taxon>Actinomycetota</taxon>
        <taxon>Actinomycetes</taxon>
        <taxon>Kitasatosporales</taxon>
        <taxon>Streptomycetaceae</taxon>
        <taxon>Streptomyces</taxon>
    </lineage>
</organism>
<feature type="region of interest" description="Disordered" evidence="1">
    <location>
        <begin position="1"/>
        <end position="36"/>
    </location>
</feature>
<sequence length="365" mass="39355">MTARADAERTGTARAAADRTVTAGAADAERGVTARTTDADRTVTARAADVDRVAERALGWLAAHRDDFRLPPDATTDADRDLTWKPLGELAQLTRRIAAGHPRADLRAIAADLFAFAWAETREGALFAELVHREPHATYPVEIYGVFAQAGLRHPAVDELLGATARSRARAIARDTPTRTLGLLIAERRVGLAPHDDPAAELARTWLGLRPEPWALDRRTAYGLTHDVFHVTDWGADRSALPADAAGYLRLWLPAWLDGWLTEGEWDLVAELLAVGACLPDGGGHEGYDTAWARLAEAQSADGAVPEHENFPRDSFRACYHSTLATAFAATLAREAADARDDAEARDDDLDAPDAPGALLGRTTA</sequence>
<name>A0A7H0INH7_9ACTN</name>
<dbReference type="KEGG" id="sroi:IAG44_36060"/>
<feature type="region of interest" description="Disordered" evidence="1">
    <location>
        <begin position="338"/>
        <end position="365"/>
    </location>
</feature>
<evidence type="ECO:0000259" key="2">
    <source>
        <dbReference type="Pfam" id="PF21836"/>
    </source>
</evidence>
<evidence type="ECO:0000313" key="4">
    <source>
        <dbReference type="Proteomes" id="UP000516052"/>
    </source>
</evidence>
<dbReference type="RefSeq" id="WP_187751268.1">
    <property type="nucleotide sequence ID" value="NZ_CP060828.1"/>
</dbReference>
<accession>A0A7H0INH7</accession>
<dbReference type="InterPro" id="IPR054190">
    <property type="entry name" value="DUF6895"/>
</dbReference>
<dbReference type="Pfam" id="PF21836">
    <property type="entry name" value="DUF6895"/>
    <property type="match status" value="1"/>
</dbReference>
<dbReference type="EMBL" id="CP060828">
    <property type="protein sequence ID" value="QNP74343.1"/>
    <property type="molecule type" value="Genomic_DNA"/>
</dbReference>
<feature type="domain" description="DUF6895" evidence="2">
    <location>
        <begin position="55"/>
        <end position="331"/>
    </location>
</feature>
<feature type="compositionally biased region" description="Basic and acidic residues" evidence="1">
    <location>
        <begin position="1"/>
        <end position="11"/>
    </location>
</feature>
<evidence type="ECO:0000256" key="1">
    <source>
        <dbReference type="SAM" id="MobiDB-lite"/>
    </source>
</evidence>
<reference evidence="3 4" key="1">
    <citation type="submission" date="2020-08" db="EMBL/GenBank/DDBJ databases">
        <title>A novel species.</title>
        <authorList>
            <person name="Gao J."/>
        </authorList>
    </citation>
    <scope>NUCLEOTIDE SEQUENCE [LARGE SCALE GENOMIC DNA]</scope>
    <source>
        <strain evidence="3 4">CRXT-G-22</strain>
    </source>
</reference>
<feature type="compositionally biased region" description="Low complexity" evidence="1">
    <location>
        <begin position="353"/>
        <end position="365"/>
    </location>
</feature>
<feature type="compositionally biased region" description="Low complexity" evidence="1">
    <location>
        <begin position="12"/>
        <end position="26"/>
    </location>
</feature>
<evidence type="ECO:0000313" key="3">
    <source>
        <dbReference type="EMBL" id="QNP74343.1"/>
    </source>
</evidence>
<proteinExistence type="predicted"/>
<gene>
    <name evidence="3" type="ORF">IAG44_36060</name>
</gene>
<dbReference type="Proteomes" id="UP000516052">
    <property type="component" value="Chromosome"/>
</dbReference>